<dbReference type="AlphaFoldDB" id="A0A375I865"/>
<dbReference type="EMBL" id="OOEF01000042">
    <property type="protein sequence ID" value="SPK70280.1"/>
    <property type="molecule type" value="Genomic_DNA"/>
</dbReference>
<protein>
    <submittedName>
        <fullName evidence="1">Uncharacterized protein</fullName>
    </submittedName>
</protein>
<evidence type="ECO:0000313" key="2">
    <source>
        <dbReference type="Proteomes" id="UP000255505"/>
    </source>
</evidence>
<organism evidence="1 2">
    <name type="scientific">Cupriavidus taiwanensis</name>
    <dbReference type="NCBI Taxonomy" id="164546"/>
    <lineage>
        <taxon>Bacteria</taxon>
        <taxon>Pseudomonadati</taxon>
        <taxon>Pseudomonadota</taxon>
        <taxon>Betaproteobacteria</taxon>
        <taxon>Burkholderiales</taxon>
        <taxon>Burkholderiaceae</taxon>
        <taxon>Cupriavidus</taxon>
    </lineage>
</organism>
<name>A0A375I865_9BURK</name>
<sequence>MGAPNWRTPMNILIAAHKKYYQIFSNFHQGFSDMALARKPTT</sequence>
<proteinExistence type="predicted"/>
<evidence type="ECO:0000313" key="1">
    <source>
        <dbReference type="EMBL" id="SPK70280.1"/>
    </source>
</evidence>
<reference evidence="1 2" key="1">
    <citation type="submission" date="2018-01" db="EMBL/GenBank/DDBJ databases">
        <authorList>
            <person name="Gaut B.S."/>
            <person name="Morton B.R."/>
            <person name="Clegg M.T."/>
            <person name="Duvall M.R."/>
        </authorList>
    </citation>
    <scope>NUCLEOTIDE SEQUENCE [LARGE SCALE GENOMIC DNA]</scope>
    <source>
        <strain evidence="1">Cupriavidus taiwanensis LMG 19425</strain>
    </source>
</reference>
<accession>A0A375I865</accession>
<gene>
    <name evidence="1" type="ORF">CT19425_U470009</name>
</gene>
<dbReference type="Proteomes" id="UP000255505">
    <property type="component" value="Unassembled WGS sequence"/>
</dbReference>